<comment type="caution">
    <text evidence="1">The sequence shown here is derived from an EMBL/GenBank/DDBJ whole genome shotgun (WGS) entry which is preliminary data.</text>
</comment>
<dbReference type="Proteomes" id="UP000186955">
    <property type="component" value="Unassembled WGS sequence"/>
</dbReference>
<sequence length="50" mass="5512">MDDRYALFSVTARSAPETSGAKPNGARPDARGAYGIFNGVWLVRNRKLEE</sequence>
<keyword evidence="2" id="KW-1185">Reference proteome</keyword>
<dbReference type="EMBL" id="MNBE01000274">
    <property type="protein sequence ID" value="OKP11662.1"/>
    <property type="molecule type" value="Genomic_DNA"/>
</dbReference>
<evidence type="ECO:0000313" key="1">
    <source>
        <dbReference type="EMBL" id="OKP11662.1"/>
    </source>
</evidence>
<dbReference type="AlphaFoldDB" id="A0A1Q5UGS5"/>
<name>A0A1Q5UGS5_9EURO</name>
<protein>
    <submittedName>
        <fullName evidence="1">Uncharacterized protein</fullName>
    </submittedName>
</protein>
<evidence type="ECO:0000313" key="2">
    <source>
        <dbReference type="Proteomes" id="UP000186955"/>
    </source>
</evidence>
<gene>
    <name evidence="1" type="ORF">PENSUB_2734</name>
</gene>
<accession>A0A1Q5UGS5</accession>
<organism evidence="1 2">
    <name type="scientific">Penicillium subrubescens</name>
    <dbReference type="NCBI Taxonomy" id="1316194"/>
    <lineage>
        <taxon>Eukaryota</taxon>
        <taxon>Fungi</taxon>
        <taxon>Dikarya</taxon>
        <taxon>Ascomycota</taxon>
        <taxon>Pezizomycotina</taxon>
        <taxon>Eurotiomycetes</taxon>
        <taxon>Eurotiomycetidae</taxon>
        <taxon>Eurotiales</taxon>
        <taxon>Aspergillaceae</taxon>
        <taxon>Penicillium</taxon>
    </lineage>
</organism>
<reference evidence="1 2" key="1">
    <citation type="submission" date="2016-10" db="EMBL/GenBank/DDBJ databases">
        <title>Genome sequence of the ascomycete fungus Penicillium subrubescens.</title>
        <authorList>
            <person name="De Vries R.P."/>
            <person name="Peng M."/>
            <person name="Dilokpimol A."/>
            <person name="Hilden K."/>
            <person name="Makela M.R."/>
            <person name="Grigoriev I."/>
            <person name="Riley R."/>
            <person name="Granchi Z."/>
        </authorList>
    </citation>
    <scope>NUCLEOTIDE SEQUENCE [LARGE SCALE GENOMIC DNA]</scope>
    <source>
        <strain evidence="1 2">CBS 132785</strain>
    </source>
</reference>
<proteinExistence type="predicted"/>